<dbReference type="AlphaFoldDB" id="A0A917V9S8"/>
<organism evidence="3 4">
    <name type="scientific">Salinarimonas ramus</name>
    <dbReference type="NCBI Taxonomy" id="690164"/>
    <lineage>
        <taxon>Bacteria</taxon>
        <taxon>Pseudomonadati</taxon>
        <taxon>Pseudomonadota</taxon>
        <taxon>Alphaproteobacteria</taxon>
        <taxon>Hyphomicrobiales</taxon>
        <taxon>Salinarimonadaceae</taxon>
        <taxon>Salinarimonas</taxon>
    </lineage>
</organism>
<dbReference type="NCBIfam" id="NF038324">
    <property type="entry name" value="DrmB_fam"/>
    <property type="match status" value="1"/>
</dbReference>
<accession>A0A917V9S8</accession>
<dbReference type="RefSeq" id="WP_210317691.1">
    <property type="nucleotide sequence ID" value="NZ_BMMF01000016.1"/>
</dbReference>
<evidence type="ECO:0000256" key="1">
    <source>
        <dbReference type="SAM" id="MobiDB-lite"/>
    </source>
</evidence>
<dbReference type="EMBL" id="BMMF01000016">
    <property type="protein sequence ID" value="GGK52567.1"/>
    <property type="molecule type" value="Genomic_DNA"/>
</dbReference>
<evidence type="ECO:0000313" key="3">
    <source>
        <dbReference type="EMBL" id="GGK52567.1"/>
    </source>
</evidence>
<evidence type="ECO:0000259" key="2">
    <source>
        <dbReference type="Pfam" id="PF09369"/>
    </source>
</evidence>
<feature type="compositionally biased region" description="Gly residues" evidence="1">
    <location>
        <begin position="13"/>
        <end position="22"/>
    </location>
</feature>
<proteinExistence type="predicted"/>
<dbReference type="InterPro" id="IPR047721">
    <property type="entry name" value="DrmB"/>
</dbReference>
<sequence length="628" mass="69018">MTNRFARGRGGRGGRPAGGGGAPAAPRRIPRRRPVRRGQIISPFGVGAVNDFRNDEALMCAGLDRWFPNAPDIGLCISEERLQARLGCSHFVKPPDFGEGEGTSKVKIPHVRFPLWHYCPHCFRMEKTTLFGGQPQCDGCAPPGKTWKRRMIPVRIVAICEGGHIEDFPFQEWIGCSCTAADRKLFFKAGRSAASLAGIKIICTACDRTRSLAGAFEEGALTSVKTCSGAQPWLGREEGVHSCQHPLQTVQRGGSNVYFPIVTSSIYIPPSRLVESDVVRNILDMPAIWQQLSSASVNGTVPEAVCSMLAAVWPGVTAKELAEAATARLAGKQSVIGVDSEEDFRRQEYEVLCSGAGSAQDDLFVERADGSDYGWLDRFVRRVGLVRKLRETRVHVGFSRLMPLTDRSDPNVQPLSINSVDWLPAIEVRGEGIFIELREDAIDEWLADGKAAARVAKLISEYNRKRRERQLAPRPIDARFIMIQTLAHALIKELTFTCGYGSSSLRERLYCNLEDPRRRMNGFLVYTASGDSEGTLGGLVAQGAPKRFERLVNDALARASWCSNDPVCMESPDGGAFSSNLAACHSCVLLPETSCEEGNRLLDRALLSGTVDDPDVGFFRDLPFRWAQ</sequence>
<feature type="region of interest" description="Disordered" evidence="1">
    <location>
        <begin position="1"/>
        <end position="33"/>
    </location>
</feature>
<evidence type="ECO:0000313" key="4">
    <source>
        <dbReference type="Proteomes" id="UP000600449"/>
    </source>
</evidence>
<gene>
    <name evidence="3" type="ORF">GCM10011322_44330</name>
</gene>
<comment type="caution">
    <text evidence="3">The sequence shown here is derived from an EMBL/GenBank/DDBJ whole genome shotgun (WGS) entry which is preliminary data.</text>
</comment>
<name>A0A917V9S8_9HYPH</name>
<reference evidence="3 4" key="1">
    <citation type="journal article" date="2014" name="Int. J. Syst. Evol. Microbiol.">
        <title>Complete genome sequence of Corynebacterium casei LMG S-19264T (=DSM 44701T), isolated from a smear-ripened cheese.</title>
        <authorList>
            <consortium name="US DOE Joint Genome Institute (JGI-PGF)"/>
            <person name="Walter F."/>
            <person name="Albersmeier A."/>
            <person name="Kalinowski J."/>
            <person name="Ruckert C."/>
        </authorList>
    </citation>
    <scope>NUCLEOTIDE SEQUENCE [LARGE SCALE GENOMIC DNA]</scope>
    <source>
        <strain evidence="3 4">CGMCC 1.9161</strain>
    </source>
</reference>
<dbReference type="Proteomes" id="UP000600449">
    <property type="component" value="Unassembled WGS sequence"/>
</dbReference>
<protein>
    <recommendedName>
        <fullName evidence="2">MrfA-like Zn-binding domain-containing protein</fullName>
    </recommendedName>
</protein>
<feature type="compositionally biased region" description="Basic residues" evidence="1">
    <location>
        <begin position="1"/>
        <end position="12"/>
    </location>
</feature>
<dbReference type="Pfam" id="PF09369">
    <property type="entry name" value="MZB"/>
    <property type="match status" value="1"/>
</dbReference>
<feature type="domain" description="MrfA-like Zn-binding" evidence="2">
    <location>
        <begin position="486"/>
        <end position="588"/>
    </location>
</feature>
<dbReference type="InterPro" id="IPR018973">
    <property type="entry name" value="MZB"/>
</dbReference>
<keyword evidence="4" id="KW-1185">Reference proteome</keyword>